<evidence type="ECO:0000313" key="3">
    <source>
        <dbReference type="Proteomes" id="UP000094580"/>
    </source>
</evidence>
<keyword evidence="3" id="KW-1185">Reference proteome</keyword>
<evidence type="ECO:0008006" key="4">
    <source>
        <dbReference type="Google" id="ProtNLM"/>
    </source>
</evidence>
<feature type="transmembrane region" description="Helical" evidence="1">
    <location>
        <begin position="45"/>
        <end position="67"/>
    </location>
</feature>
<reference evidence="2 3" key="1">
    <citation type="submission" date="2016-07" db="EMBL/GenBank/DDBJ databases">
        <authorList>
            <person name="Townsley L."/>
            <person name="Shank E.A."/>
        </authorList>
    </citation>
    <scope>NUCLEOTIDE SEQUENCE [LARGE SCALE GENOMIC DNA]</scope>
    <source>
        <strain evidence="2 3">CH01</strain>
    </source>
</reference>
<dbReference type="Proteomes" id="UP000094580">
    <property type="component" value="Unassembled WGS sequence"/>
</dbReference>
<name>A0ABX2ZRZ4_9BACI</name>
<gene>
    <name evidence="2" type="ORF">BED47_06305</name>
</gene>
<protein>
    <recommendedName>
        <fullName evidence="4">DUF2627 domain-containing protein</fullName>
    </recommendedName>
</protein>
<comment type="caution">
    <text evidence="2">The sequence shown here is derived from an EMBL/GenBank/DDBJ whole genome shotgun (WGS) entry which is preliminary data.</text>
</comment>
<dbReference type="RefSeq" id="WP_069034062.1">
    <property type="nucleotide sequence ID" value="NZ_MDKC01000023.1"/>
</dbReference>
<accession>A0ABX2ZRZ4</accession>
<keyword evidence="1" id="KW-0472">Membrane</keyword>
<dbReference type="InterPro" id="IPR020138">
    <property type="entry name" value="Uncharacterised_YqzF"/>
</dbReference>
<evidence type="ECO:0000313" key="2">
    <source>
        <dbReference type="EMBL" id="ODG91272.1"/>
    </source>
</evidence>
<proteinExistence type="predicted"/>
<sequence>MKESFTRMLAFVVIVVPIALAVIGIKLLRDTVFLIHSFGIPNLPLQLLIGLVSLGVGFYLVGSFVLFRDRKRNKVQGRFLKR</sequence>
<evidence type="ECO:0000256" key="1">
    <source>
        <dbReference type="SAM" id="Phobius"/>
    </source>
</evidence>
<keyword evidence="1" id="KW-1133">Transmembrane helix</keyword>
<keyword evidence="1" id="KW-0812">Transmembrane</keyword>
<dbReference type="Pfam" id="PF11118">
    <property type="entry name" value="DUF2627"/>
    <property type="match status" value="1"/>
</dbReference>
<organism evidence="2 3">
    <name type="scientific">Gottfriedia luciferensis</name>
    <dbReference type="NCBI Taxonomy" id="178774"/>
    <lineage>
        <taxon>Bacteria</taxon>
        <taxon>Bacillati</taxon>
        <taxon>Bacillota</taxon>
        <taxon>Bacilli</taxon>
        <taxon>Bacillales</taxon>
        <taxon>Bacillaceae</taxon>
        <taxon>Gottfriedia</taxon>
    </lineage>
</organism>
<dbReference type="EMBL" id="MDKC01000023">
    <property type="protein sequence ID" value="ODG91272.1"/>
    <property type="molecule type" value="Genomic_DNA"/>
</dbReference>